<evidence type="ECO:0000313" key="1">
    <source>
        <dbReference type="EMBL" id="MBB4351749.1"/>
    </source>
</evidence>
<reference evidence="4 5" key="1">
    <citation type="submission" date="2020-08" db="EMBL/GenBank/DDBJ databases">
        <title>Genomic Encyclopedia of Type Strains, Phase IV (KMG-V): Genome sequencing to study the core and pangenomes of soil and plant-associated prokaryotes.</title>
        <authorList>
            <person name="Whitman W."/>
        </authorList>
    </citation>
    <scope>NUCLEOTIDE SEQUENCE [LARGE SCALE GENOMIC DNA]</scope>
    <source>
        <strain evidence="2 5">SEMIA 444</strain>
        <strain evidence="1 4">SEMIA 448</strain>
        <strain evidence="3 6">SEMIA 452</strain>
    </source>
</reference>
<dbReference type="EMBL" id="JACIGY010000017">
    <property type="protein sequence ID" value="MBB4414946.1"/>
    <property type="molecule type" value="Genomic_DNA"/>
</dbReference>
<evidence type="ECO:0000313" key="4">
    <source>
        <dbReference type="Proteomes" id="UP000520770"/>
    </source>
</evidence>
<keyword evidence="5" id="KW-1185">Reference proteome</keyword>
<dbReference type="Proteomes" id="UP000524535">
    <property type="component" value="Unassembled WGS sequence"/>
</dbReference>
<name>A0A7W6TKC0_9HYPH</name>
<dbReference type="EMBL" id="JACIHM010000020">
    <property type="protein sequence ID" value="MBB4449675.1"/>
    <property type="molecule type" value="Genomic_DNA"/>
</dbReference>
<comment type="caution">
    <text evidence="2">The sequence shown here is derived from an EMBL/GenBank/DDBJ whole genome shotgun (WGS) entry which is preliminary data.</text>
</comment>
<evidence type="ECO:0000313" key="2">
    <source>
        <dbReference type="EMBL" id="MBB4414946.1"/>
    </source>
</evidence>
<organism evidence="2 5">
    <name type="scientific">Aliirhizobium cellulosilyticum</name>
    <dbReference type="NCBI Taxonomy" id="393664"/>
    <lineage>
        <taxon>Bacteria</taxon>
        <taxon>Pseudomonadati</taxon>
        <taxon>Pseudomonadota</taxon>
        <taxon>Alphaproteobacteria</taxon>
        <taxon>Hyphomicrobiales</taxon>
        <taxon>Rhizobiaceae</taxon>
        <taxon>Aliirhizobium</taxon>
    </lineage>
</organism>
<dbReference type="AlphaFoldDB" id="A0A7W6TKC0"/>
<evidence type="ECO:0000313" key="5">
    <source>
        <dbReference type="Proteomes" id="UP000524535"/>
    </source>
</evidence>
<dbReference type="Proteomes" id="UP000576087">
    <property type="component" value="Unassembled WGS sequence"/>
</dbReference>
<dbReference type="EMBL" id="JACIGW010000017">
    <property type="protein sequence ID" value="MBB4351749.1"/>
    <property type="molecule type" value="Genomic_DNA"/>
</dbReference>
<proteinExistence type="predicted"/>
<gene>
    <name evidence="2" type="ORF">GGE31_005493</name>
    <name evidence="1" type="ORF">GGE33_005533</name>
    <name evidence="3" type="ORF">GGE35_005533</name>
</gene>
<evidence type="ECO:0000313" key="3">
    <source>
        <dbReference type="EMBL" id="MBB4449675.1"/>
    </source>
</evidence>
<accession>A0A7W6TKC0</accession>
<evidence type="ECO:0000313" key="6">
    <source>
        <dbReference type="Proteomes" id="UP000576087"/>
    </source>
</evidence>
<protein>
    <submittedName>
        <fullName evidence="2">Uncharacterized protein</fullName>
    </submittedName>
</protein>
<dbReference type="Proteomes" id="UP000520770">
    <property type="component" value="Unassembled WGS sequence"/>
</dbReference>
<sequence>MSDNSITTVRAIFETREPADLAVEHLVQKHGIPRSDIFVQAAGDGNTAGSAPSGGDVSSSGYVRTDAPLAGEIEISVDIAADRLAAIQRNMGDLGAMRVSGR</sequence>
<dbReference type="RefSeq" id="WP_183830442.1">
    <property type="nucleotide sequence ID" value="NZ_JACIGW010000017.1"/>
</dbReference>